<keyword evidence="4" id="KW-1185">Reference proteome</keyword>
<dbReference type="Gene3D" id="3.30.360.10">
    <property type="entry name" value="Dihydrodipicolinate Reductase, domain 2"/>
    <property type="match status" value="1"/>
</dbReference>
<evidence type="ECO:0000259" key="2">
    <source>
        <dbReference type="Pfam" id="PF01408"/>
    </source>
</evidence>
<accession>A0ABU0ZWT1</accession>
<comment type="caution">
    <text evidence="3">The sequence shown here is derived from an EMBL/GenBank/DDBJ whole genome shotgun (WGS) entry which is preliminary data.</text>
</comment>
<dbReference type="InterPro" id="IPR000683">
    <property type="entry name" value="Gfo/Idh/MocA-like_OxRdtase_N"/>
</dbReference>
<dbReference type="PANTHER" id="PTHR43818">
    <property type="entry name" value="BCDNA.GH03377"/>
    <property type="match status" value="1"/>
</dbReference>
<evidence type="ECO:0000313" key="4">
    <source>
        <dbReference type="Proteomes" id="UP001230908"/>
    </source>
</evidence>
<dbReference type="SUPFAM" id="SSF51735">
    <property type="entry name" value="NAD(P)-binding Rossmann-fold domains"/>
    <property type="match status" value="1"/>
</dbReference>
<feature type="domain" description="Gfo/Idh/MocA-like oxidoreductase N-terminal" evidence="2">
    <location>
        <begin position="7"/>
        <end position="127"/>
    </location>
</feature>
<proteinExistence type="predicted"/>
<dbReference type="RefSeq" id="WP_308718681.1">
    <property type="nucleotide sequence ID" value="NZ_JAVHUY010000093.1"/>
</dbReference>
<sequence>MSQPTFKSVLIGANARRAAEHAAAYALVSSASLVAVSSRTPGAAEAFADRWRIPAAYRDHRDMLHTQRPDIVHLNTPPTARRELLEDCETAGVAGVVLEKPVGVDIDDLAWLRRFATETPMKIVVNHQLHFHPARKRLHDMTRAGAFGDIECVDGSARHTVAYQGTHVLQAITAVGGSPATVFAQVGGVEELTDDGRGHRAPGSCLATIEFENGSTGLFRCGAVAPHVRSTRARERHHHKRVAVVGTRGNAEWTMWGWRACSPGGLVVADHDYQTEDRAGQAALVESLCGWLCDDAAPPATRLAAALTEFATIQAMYLSALHRRPVRIAELSVPDLPAVSLLDALQRELLTTGSATRPS</sequence>
<dbReference type="Gene3D" id="3.40.50.720">
    <property type="entry name" value="NAD(P)-binding Rossmann-like Domain"/>
    <property type="match status" value="1"/>
</dbReference>
<evidence type="ECO:0000313" key="3">
    <source>
        <dbReference type="EMBL" id="MDQ7911490.1"/>
    </source>
</evidence>
<evidence type="ECO:0000256" key="1">
    <source>
        <dbReference type="ARBA" id="ARBA00023002"/>
    </source>
</evidence>
<name>A0ABU0ZWT1_9ACTN</name>
<dbReference type="SUPFAM" id="SSF55347">
    <property type="entry name" value="Glyceraldehyde-3-phosphate dehydrogenase-like, C-terminal domain"/>
    <property type="match status" value="1"/>
</dbReference>
<gene>
    <name evidence="3" type="ORF">RB614_44105</name>
</gene>
<dbReference type="PANTHER" id="PTHR43818:SF11">
    <property type="entry name" value="BCDNA.GH03377"/>
    <property type="match status" value="1"/>
</dbReference>
<reference evidence="3 4" key="1">
    <citation type="submission" date="2023-08" db="EMBL/GenBank/DDBJ databases">
        <title>Phytohabitans sansha sp. nov., isolated from marine sediment.</title>
        <authorList>
            <person name="Zhao Y."/>
            <person name="Yi K."/>
        </authorList>
    </citation>
    <scope>NUCLEOTIDE SEQUENCE [LARGE SCALE GENOMIC DNA]</scope>
    <source>
        <strain evidence="3 4">ZYX-F-186</strain>
    </source>
</reference>
<dbReference type="InterPro" id="IPR050463">
    <property type="entry name" value="Gfo/Idh/MocA_oxidrdct_glycsds"/>
</dbReference>
<organism evidence="3 4">
    <name type="scientific">Phytohabitans maris</name>
    <dbReference type="NCBI Taxonomy" id="3071409"/>
    <lineage>
        <taxon>Bacteria</taxon>
        <taxon>Bacillati</taxon>
        <taxon>Actinomycetota</taxon>
        <taxon>Actinomycetes</taxon>
        <taxon>Micromonosporales</taxon>
        <taxon>Micromonosporaceae</taxon>
    </lineage>
</organism>
<dbReference type="InterPro" id="IPR036291">
    <property type="entry name" value="NAD(P)-bd_dom_sf"/>
</dbReference>
<keyword evidence="1" id="KW-0560">Oxidoreductase</keyword>
<protein>
    <submittedName>
        <fullName evidence="3">Gfo/Idh/MocA family oxidoreductase</fullName>
    </submittedName>
</protein>
<dbReference type="Pfam" id="PF01408">
    <property type="entry name" value="GFO_IDH_MocA"/>
    <property type="match status" value="1"/>
</dbReference>
<dbReference type="Proteomes" id="UP001230908">
    <property type="component" value="Unassembled WGS sequence"/>
</dbReference>
<dbReference type="EMBL" id="JAVHUY010000093">
    <property type="protein sequence ID" value="MDQ7911490.1"/>
    <property type="molecule type" value="Genomic_DNA"/>
</dbReference>